<keyword evidence="2" id="KW-0677">Repeat</keyword>
<feature type="non-terminal residue" evidence="4">
    <location>
        <position position="583"/>
    </location>
</feature>
<dbReference type="PROSITE" id="PS50096">
    <property type="entry name" value="IQ"/>
    <property type="match status" value="1"/>
</dbReference>
<feature type="coiled-coil region" evidence="3">
    <location>
        <begin position="192"/>
        <end position="273"/>
    </location>
</feature>
<comment type="caution">
    <text evidence="4">The sequence shown here is derived from an EMBL/GenBank/DDBJ whole genome shotgun (WGS) entry which is preliminary data.</text>
</comment>
<dbReference type="AlphaFoldDB" id="A0A2P4SP41"/>
<dbReference type="SUPFAM" id="SSF52075">
    <property type="entry name" value="Outer arm dynein light chain 1"/>
    <property type="match status" value="1"/>
</dbReference>
<organism evidence="4 5">
    <name type="scientific">Bambusicola thoracicus</name>
    <name type="common">Chinese bamboo-partridge</name>
    <name type="synonym">Perdix thoracica</name>
    <dbReference type="NCBI Taxonomy" id="9083"/>
    <lineage>
        <taxon>Eukaryota</taxon>
        <taxon>Metazoa</taxon>
        <taxon>Chordata</taxon>
        <taxon>Craniata</taxon>
        <taxon>Vertebrata</taxon>
        <taxon>Euteleostomi</taxon>
        <taxon>Archelosauria</taxon>
        <taxon>Archosauria</taxon>
        <taxon>Dinosauria</taxon>
        <taxon>Saurischia</taxon>
        <taxon>Theropoda</taxon>
        <taxon>Coelurosauria</taxon>
        <taxon>Aves</taxon>
        <taxon>Neognathae</taxon>
        <taxon>Galloanserae</taxon>
        <taxon>Galliformes</taxon>
        <taxon>Phasianidae</taxon>
        <taxon>Perdicinae</taxon>
        <taxon>Bambusicola</taxon>
    </lineage>
</organism>
<evidence type="ECO:0000313" key="5">
    <source>
        <dbReference type="Proteomes" id="UP000237246"/>
    </source>
</evidence>
<evidence type="ECO:0000256" key="2">
    <source>
        <dbReference type="ARBA" id="ARBA00022737"/>
    </source>
</evidence>
<dbReference type="Gene3D" id="3.80.10.10">
    <property type="entry name" value="Ribonuclease Inhibitor"/>
    <property type="match status" value="1"/>
</dbReference>
<dbReference type="GO" id="GO:0005930">
    <property type="term" value="C:axoneme"/>
    <property type="evidence" value="ECO:0007669"/>
    <property type="project" value="TreeGrafter"/>
</dbReference>
<accession>A0A2P4SP41</accession>
<evidence type="ECO:0000313" key="4">
    <source>
        <dbReference type="EMBL" id="POI25885.1"/>
    </source>
</evidence>
<name>A0A2P4SP41_BAMTH</name>
<keyword evidence="3" id="KW-0175">Coiled coil</keyword>
<gene>
    <name evidence="4" type="ORF">CIB84_010366</name>
</gene>
<dbReference type="GO" id="GO:0035082">
    <property type="term" value="P:axoneme assembly"/>
    <property type="evidence" value="ECO:0007669"/>
    <property type="project" value="TreeGrafter"/>
</dbReference>
<evidence type="ECO:0000256" key="3">
    <source>
        <dbReference type="SAM" id="Coils"/>
    </source>
</evidence>
<dbReference type="InterPro" id="IPR050576">
    <property type="entry name" value="Cilia_flagella_integrity"/>
</dbReference>
<dbReference type="Pfam" id="PF00612">
    <property type="entry name" value="IQ"/>
    <property type="match status" value="1"/>
</dbReference>
<feature type="non-terminal residue" evidence="4">
    <location>
        <position position="1"/>
    </location>
</feature>
<proteinExistence type="predicted"/>
<reference evidence="4 5" key="1">
    <citation type="submission" date="2018-01" db="EMBL/GenBank/DDBJ databases">
        <title>Comparison of the Chinese Bamboo Partridge and Red Junglefowl genome sequences highlights the importance of demography in genome evolution.</title>
        <authorList>
            <person name="Tiley G.P."/>
            <person name="Kimball R.T."/>
            <person name="Braun E.L."/>
            <person name="Burleigh J.G."/>
        </authorList>
    </citation>
    <scope>NUCLEOTIDE SEQUENCE [LARGE SCALE GENOMIC DNA]</scope>
    <source>
        <strain evidence="4">RTK389</strain>
        <tissue evidence="4">Blood</tissue>
    </source>
</reference>
<keyword evidence="5" id="KW-1185">Reference proteome</keyword>
<dbReference type="Proteomes" id="UP000237246">
    <property type="component" value="Unassembled WGS sequence"/>
</dbReference>
<evidence type="ECO:0008006" key="6">
    <source>
        <dbReference type="Google" id="ProtNLM"/>
    </source>
</evidence>
<feature type="coiled-coil region" evidence="3">
    <location>
        <begin position="301"/>
        <end position="335"/>
    </location>
</feature>
<dbReference type="InterPro" id="IPR032675">
    <property type="entry name" value="LRR_dom_sf"/>
</dbReference>
<dbReference type="EMBL" id="PPHD01031718">
    <property type="protein sequence ID" value="POI25885.1"/>
    <property type="molecule type" value="Genomic_DNA"/>
</dbReference>
<dbReference type="PANTHER" id="PTHR45973">
    <property type="entry name" value="PROTEIN PHOSPHATASE 1 REGULATORY SUBUNIT SDS22-RELATED"/>
    <property type="match status" value="1"/>
</dbReference>
<dbReference type="InterPro" id="IPR001611">
    <property type="entry name" value="Leu-rich_rpt"/>
</dbReference>
<protein>
    <recommendedName>
        <fullName evidence="6">Leucine-rich repeat and IQ domain-containing protein 1</fullName>
    </recommendedName>
</protein>
<dbReference type="GO" id="GO:0070840">
    <property type="term" value="F:dynein complex binding"/>
    <property type="evidence" value="ECO:0007669"/>
    <property type="project" value="TreeGrafter"/>
</dbReference>
<dbReference type="OrthoDB" id="266138at2759"/>
<feature type="coiled-coil region" evidence="3">
    <location>
        <begin position="49"/>
        <end position="159"/>
    </location>
</feature>
<evidence type="ECO:0000256" key="1">
    <source>
        <dbReference type="ARBA" id="ARBA00022614"/>
    </source>
</evidence>
<dbReference type="PROSITE" id="PS51450">
    <property type="entry name" value="LRR"/>
    <property type="match status" value="2"/>
</dbReference>
<sequence length="583" mass="69549">VLFEIENEDLNVPTSPSCNNQSSSEVVTDDLFLTADVEMNMSLTYHEVEEKCRQEFEQWEKRQSEIEDDKRKKWKAEREIQEKHNEEEHARRVQHLEKFEAERMELELLHKKQQALMEDELQKEKKAWRDKMMQHEELIMKLQLQMEQEKRTFEEQKAKECKHLTEQWNTAAVKIQARFRGYLVHKEYAPILKQWKDEVKKKKKIQEEIEREMKVREEKMRRRMEERMQNKKEEKKRQEELERQKYLEQVERHKEYEKKKASLRLEREKQLQIREEQRKLREKIAKAMITENGESNKGNIKDKLTENMDVIRDEKKELSKQVQEQEEQTEIMGETNSGMISIERKLTPALTMLVSEKEDSSRVNNENIYINLVTYVEENCSQTKELNKEASIIHTLKDESVDFGANYMVENKSNDTCSSQSNAQSNADDQFSQSETIKKTVFLMEDANEEFIKNWDTVQEVSKCSNSLILPNDIEKKRTNWMTTCESWSKIYEEKQRKMPNINRRSRKTSVSKVPPLSIQKIIHSGPWSTLQQENNIQVIDCENLENLCILILNKNHLSSICGLDGCINLQNLELSYNRITRI</sequence>
<keyword evidence="1" id="KW-0433">Leucine-rich repeat</keyword>
<dbReference type="PANTHER" id="PTHR45973:SF28">
    <property type="entry name" value="LEUCINE-RICH REPEAT AND IQ DOMAIN-CONTAINING PROTEIN 1"/>
    <property type="match status" value="1"/>
</dbReference>
<dbReference type="InterPro" id="IPR000048">
    <property type="entry name" value="IQ_motif_EF-hand-BS"/>
</dbReference>